<evidence type="ECO:0000313" key="1">
    <source>
        <dbReference type="EMBL" id="MBX71128.1"/>
    </source>
</evidence>
<dbReference type="EMBL" id="GGEC01090644">
    <property type="protein sequence ID" value="MBX71128.1"/>
    <property type="molecule type" value="Transcribed_RNA"/>
</dbReference>
<organism evidence="1">
    <name type="scientific">Rhizophora mucronata</name>
    <name type="common">Asiatic mangrove</name>
    <dbReference type="NCBI Taxonomy" id="61149"/>
    <lineage>
        <taxon>Eukaryota</taxon>
        <taxon>Viridiplantae</taxon>
        <taxon>Streptophyta</taxon>
        <taxon>Embryophyta</taxon>
        <taxon>Tracheophyta</taxon>
        <taxon>Spermatophyta</taxon>
        <taxon>Magnoliopsida</taxon>
        <taxon>eudicotyledons</taxon>
        <taxon>Gunneridae</taxon>
        <taxon>Pentapetalae</taxon>
        <taxon>rosids</taxon>
        <taxon>fabids</taxon>
        <taxon>Malpighiales</taxon>
        <taxon>Rhizophoraceae</taxon>
        <taxon>Rhizophora</taxon>
    </lineage>
</organism>
<sequence>MNNRINWPSNSIRVT</sequence>
<name>A0A2P2QVY6_RHIMU</name>
<protein>
    <submittedName>
        <fullName evidence="1">Uncharacterized protein</fullName>
    </submittedName>
</protein>
<accession>A0A2P2QVY6</accession>
<reference evidence="1" key="1">
    <citation type="submission" date="2018-02" db="EMBL/GenBank/DDBJ databases">
        <title>Rhizophora mucronata_Transcriptome.</title>
        <authorList>
            <person name="Meera S.P."/>
            <person name="Sreeshan A."/>
            <person name="Augustine A."/>
        </authorList>
    </citation>
    <scope>NUCLEOTIDE SEQUENCE</scope>
    <source>
        <tissue evidence="1">Leaf</tissue>
    </source>
</reference>
<proteinExistence type="predicted"/>